<dbReference type="EMBL" id="ML738587">
    <property type="protein sequence ID" value="KAE8168046.1"/>
    <property type="molecule type" value="Genomic_DNA"/>
</dbReference>
<dbReference type="AlphaFoldDB" id="A0A5N6VAJ6"/>
<dbReference type="Proteomes" id="UP000326950">
    <property type="component" value="Unassembled WGS sequence"/>
</dbReference>
<proteinExistence type="predicted"/>
<gene>
    <name evidence="1" type="ORF">BDV40DRAFT_131293</name>
</gene>
<evidence type="ECO:0000313" key="1">
    <source>
        <dbReference type="EMBL" id="KAE8168046.1"/>
    </source>
</evidence>
<protein>
    <submittedName>
        <fullName evidence="1">Uncharacterized protein</fullName>
    </submittedName>
</protein>
<sequence length="100" mass="11280">MLGMTSACASCFKFISDCSLPCLIQSWYGSASLGVEHLIGAHALFRAQILLAIAIREVILFWRSFVMSPLQNLAQYVRLDTVRRARMIIMGTWKRGEQIT</sequence>
<name>A0A5N6VAJ6_ASPTM</name>
<keyword evidence="2" id="KW-1185">Reference proteome</keyword>
<accession>A0A5N6VAJ6</accession>
<evidence type="ECO:0000313" key="2">
    <source>
        <dbReference type="Proteomes" id="UP000326950"/>
    </source>
</evidence>
<organism evidence="1 2">
    <name type="scientific">Aspergillus tamarii</name>
    <dbReference type="NCBI Taxonomy" id="41984"/>
    <lineage>
        <taxon>Eukaryota</taxon>
        <taxon>Fungi</taxon>
        <taxon>Dikarya</taxon>
        <taxon>Ascomycota</taxon>
        <taxon>Pezizomycotina</taxon>
        <taxon>Eurotiomycetes</taxon>
        <taxon>Eurotiomycetidae</taxon>
        <taxon>Eurotiales</taxon>
        <taxon>Aspergillaceae</taxon>
        <taxon>Aspergillus</taxon>
        <taxon>Aspergillus subgen. Circumdati</taxon>
    </lineage>
</organism>
<reference evidence="1 2" key="1">
    <citation type="submission" date="2019-04" db="EMBL/GenBank/DDBJ databases">
        <title>Friends and foes A comparative genomics study of 23 Aspergillus species from section Flavi.</title>
        <authorList>
            <consortium name="DOE Joint Genome Institute"/>
            <person name="Kjaerbolling I."/>
            <person name="Vesth T."/>
            <person name="Frisvad J.C."/>
            <person name="Nybo J.L."/>
            <person name="Theobald S."/>
            <person name="Kildgaard S."/>
            <person name="Isbrandt T."/>
            <person name="Kuo A."/>
            <person name="Sato A."/>
            <person name="Lyhne E.K."/>
            <person name="Kogle M.E."/>
            <person name="Wiebenga A."/>
            <person name="Kun R.S."/>
            <person name="Lubbers R.J."/>
            <person name="Makela M.R."/>
            <person name="Barry K."/>
            <person name="Chovatia M."/>
            <person name="Clum A."/>
            <person name="Daum C."/>
            <person name="Haridas S."/>
            <person name="He G."/>
            <person name="LaButti K."/>
            <person name="Lipzen A."/>
            <person name="Mondo S."/>
            <person name="Riley R."/>
            <person name="Salamov A."/>
            <person name="Simmons B.A."/>
            <person name="Magnuson J.K."/>
            <person name="Henrissat B."/>
            <person name="Mortensen U.H."/>
            <person name="Larsen T.O."/>
            <person name="Devries R.P."/>
            <person name="Grigoriev I.V."/>
            <person name="Machida M."/>
            <person name="Baker S.E."/>
            <person name="Andersen M.R."/>
        </authorList>
    </citation>
    <scope>NUCLEOTIDE SEQUENCE [LARGE SCALE GENOMIC DNA]</scope>
    <source>
        <strain evidence="1 2">CBS 117626</strain>
    </source>
</reference>